<name>A0A3Q2PCM6_FUNHE</name>
<dbReference type="GO" id="GO:0034185">
    <property type="term" value="F:apolipoprotein binding"/>
    <property type="evidence" value="ECO:0007669"/>
    <property type="project" value="TreeGrafter"/>
</dbReference>
<dbReference type="GO" id="GO:0012505">
    <property type="term" value="C:endomembrane system"/>
    <property type="evidence" value="ECO:0007669"/>
    <property type="project" value="UniProtKB-SubCell"/>
</dbReference>
<dbReference type="GO" id="GO:0016192">
    <property type="term" value="P:vesicle-mediated transport"/>
    <property type="evidence" value="ECO:0007669"/>
    <property type="project" value="UniProtKB-ARBA"/>
</dbReference>
<evidence type="ECO:0000256" key="8">
    <source>
        <dbReference type="PROSITE-ProRule" id="PRU00124"/>
    </source>
</evidence>
<dbReference type="CDD" id="cd00112">
    <property type="entry name" value="LDLa"/>
    <property type="match status" value="2"/>
</dbReference>
<dbReference type="Gene3D" id="4.10.400.10">
    <property type="entry name" value="Low-density Lipoprotein Receptor"/>
    <property type="match status" value="2"/>
</dbReference>
<dbReference type="Pfam" id="PF00057">
    <property type="entry name" value="Ldl_recept_a"/>
    <property type="match status" value="1"/>
</dbReference>
<dbReference type="STRING" id="8078.ENSFHEP00000010461"/>
<dbReference type="PANTHER" id="PTHR24270:SF16">
    <property type="entry name" value="VERY LOW-DENSITY LIPOPROTEIN RECEPTOR"/>
    <property type="match status" value="1"/>
</dbReference>
<proteinExistence type="predicted"/>
<dbReference type="PROSITE" id="PS50068">
    <property type="entry name" value="LDLRA_2"/>
    <property type="match status" value="1"/>
</dbReference>
<keyword evidence="10" id="KW-1185">Reference proteome</keyword>
<dbReference type="PRINTS" id="PR00261">
    <property type="entry name" value="LDLRECEPTOR"/>
</dbReference>
<dbReference type="Ensembl" id="ENSFHET00000017170.1">
    <property type="protein sequence ID" value="ENSFHEP00000010461.1"/>
    <property type="gene ID" value="ENSFHEG00000011786.1"/>
</dbReference>
<dbReference type="AlphaFoldDB" id="A0A3Q2PCM6"/>
<keyword evidence="6" id="KW-0472">Membrane</keyword>
<reference evidence="9" key="1">
    <citation type="submission" date="2025-08" db="UniProtKB">
        <authorList>
            <consortium name="Ensembl"/>
        </authorList>
    </citation>
    <scope>IDENTIFICATION</scope>
</reference>
<evidence type="ECO:0000256" key="1">
    <source>
        <dbReference type="ARBA" id="ARBA00004167"/>
    </source>
</evidence>
<dbReference type="SMART" id="SM00192">
    <property type="entry name" value="LDLa"/>
    <property type="match status" value="2"/>
</dbReference>
<sequence length="259" mass="27679">MDACPTRSRHQIFTQRFPQRPVQAEALWVLLQVIFSVRTVGLNCPSAAAPAAPNNKVLKCRLGSKPCQDGQGCVLLSHFCDGEKDCRDGSDEEGCGMYPETFLCTKCGRIMALSSTVSLNLEDGQSVLCPGSQICVKPTQMCDGRRDCPDGFDEKSFNPHLIFLFCITTANFSVITVTVGAASHRARSVTAVLSAATAQTSSTVRALCIWTCSKNVFLIPPPPEQISAAKTVGAASQRARSAMAALSATTAQMRLTVGL</sequence>
<dbReference type="PROSITE" id="PS01209">
    <property type="entry name" value="LDLRA_1"/>
    <property type="match status" value="1"/>
</dbReference>
<dbReference type="PANTHER" id="PTHR24270">
    <property type="entry name" value="LOW-DENSITY LIPOPROTEIN RECEPTOR-RELATED"/>
    <property type="match status" value="1"/>
</dbReference>
<comment type="subcellular location">
    <subcellularLocation>
        <location evidence="2">Endomembrane system</location>
    </subcellularLocation>
    <subcellularLocation>
        <location evidence="1">Membrane</location>
        <topology evidence="1">Single-pass membrane protein</topology>
    </subcellularLocation>
</comment>
<dbReference type="InterPro" id="IPR036055">
    <property type="entry name" value="LDL_receptor-like_sf"/>
</dbReference>
<dbReference type="InterPro" id="IPR023415">
    <property type="entry name" value="LDLR_class-A_CS"/>
</dbReference>
<protein>
    <submittedName>
        <fullName evidence="9">Uncharacterized protein</fullName>
    </submittedName>
</protein>
<evidence type="ECO:0000313" key="10">
    <source>
        <dbReference type="Proteomes" id="UP000265000"/>
    </source>
</evidence>
<evidence type="ECO:0000256" key="7">
    <source>
        <dbReference type="ARBA" id="ARBA00023157"/>
    </source>
</evidence>
<evidence type="ECO:0000256" key="6">
    <source>
        <dbReference type="ARBA" id="ARBA00023136"/>
    </source>
</evidence>
<evidence type="ECO:0000256" key="2">
    <source>
        <dbReference type="ARBA" id="ARBA00004308"/>
    </source>
</evidence>
<comment type="caution">
    <text evidence="8">Lacks conserved residue(s) required for the propagation of feature annotation.</text>
</comment>
<dbReference type="GO" id="GO:0005886">
    <property type="term" value="C:plasma membrane"/>
    <property type="evidence" value="ECO:0007669"/>
    <property type="project" value="TreeGrafter"/>
</dbReference>
<dbReference type="InterPro" id="IPR002172">
    <property type="entry name" value="LDrepeatLR_classA_rpt"/>
</dbReference>
<evidence type="ECO:0000313" key="9">
    <source>
        <dbReference type="Ensembl" id="ENSFHEP00000010461.1"/>
    </source>
</evidence>
<keyword evidence="5" id="KW-1133">Transmembrane helix</keyword>
<organism evidence="9 10">
    <name type="scientific">Fundulus heteroclitus</name>
    <name type="common">Killifish</name>
    <name type="synonym">Mummichog</name>
    <dbReference type="NCBI Taxonomy" id="8078"/>
    <lineage>
        <taxon>Eukaryota</taxon>
        <taxon>Metazoa</taxon>
        <taxon>Chordata</taxon>
        <taxon>Craniata</taxon>
        <taxon>Vertebrata</taxon>
        <taxon>Euteleostomi</taxon>
        <taxon>Actinopterygii</taxon>
        <taxon>Neopterygii</taxon>
        <taxon>Teleostei</taxon>
        <taxon>Neoteleostei</taxon>
        <taxon>Acanthomorphata</taxon>
        <taxon>Ovalentaria</taxon>
        <taxon>Atherinomorphae</taxon>
        <taxon>Cyprinodontiformes</taxon>
        <taxon>Fundulidae</taxon>
        <taxon>Fundulus</taxon>
    </lineage>
</organism>
<accession>A0A3Q2PCM6</accession>
<evidence type="ECO:0000256" key="4">
    <source>
        <dbReference type="ARBA" id="ARBA00022737"/>
    </source>
</evidence>
<dbReference type="SUPFAM" id="SSF57424">
    <property type="entry name" value="LDL receptor-like module"/>
    <property type="match status" value="2"/>
</dbReference>
<keyword evidence="3" id="KW-0812">Transmembrane</keyword>
<evidence type="ECO:0000256" key="5">
    <source>
        <dbReference type="ARBA" id="ARBA00022989"/>
    </source>
</evidence>
<dbReference type="Proteomes" id="UP000265000">
    <property type="component" value="Unplaced"/>
</dbReference>
<dbReference type="InterPro" id="IPR050685">
    <property type="entry name" value="LDLR"/>
</dbReference>
<evidence type="ECO:0000256" key="3">
    <source>
        <dbReference type="ARBA" id="ARBA00022692"/>
    </source>
</evidence>
<keyword evidence="4" id="KW-0677">Repeat</keyword>
<feature type="disulfide bond" evidence="8">
    <location>
        <begin position="80"/>
        <end position="95"/>
    </location>
</feature>
<dbReference type="GeneTree" id="ENSGT00940000178030"/>
<reference evidence="9" key="2">
    <citation type="submission" date="2025-09" db="UniProtKB">
        <authorList>
            <consortium name="Ensembl"/>
        </authorList>
    </citation>
    <scope>IDENTIFICATION</scope>
</reference>
<keyword evidence="7 8" id="KW-1015">Disulfide bond</keyword>